<evidence type="ECO:0000256" key="2">
    <source>
        <dbReference type="ARBA" id="ARBA00022801"/>
    </source>
</evidence>
<evidence type="ECO:0000256" key="4">
    <source>
        <dbReference type="SAM" id="MobiDB-lite"/>
    </source>
</evidence>
<dbReference type="CDD" id="cd03673">
    <property type="entry name" value="NUDIX_Ap6A_hydrolase"/>
    <property type="match status" value="1"/>
</dbReference>
<dbReference type="Proteomes" id="UP000542353">
    <property type="component" value="Unassembled WGS sequence"/>
</dbReference>
<dbReference type="InterPro" id="IPR015797">
    <property type="entry name" value="NUDIX_hydrolase-like_dom_sf"/>
</dbReference>
<dbReference type="GO" id="GO:0006167">
    <property type="term" value="P:AMP biosynthetic process"/>
    <property type="evidence" value="ECO:0007669"/>
    <property type="project" value="TreeGrafter"/>
</dbReference>
<dbReference type="GO" id="GO:0006754">
    <property type="term" value="P:ATP biosynthetic process"/>
    <property type="evidence" value="ECO:0007669"/>
    <property type="project" value="TreeGrafter"/>
</dbReference>
<feature type="region of interest" description="Disordered" evidence="4">
    <location>
        <begin position="142"/>
        <end position="168"/>
    </location>
</feature>
<reference evidence="6 7" key="1">
    <citation type="submission" date="2020-08" db="EMBL/GenBank/DDBJ databases">
        <title>Genomic Encyclopedia of Type Strains, Phase IV (KMG-IV): sequencing the most valuable type-strain genomes for metagenomic binning, comparative biology and taxonomic classification.</title>
        <authorList>
            <person name="Goeker M."/>
        </authorList>
    </citation>
    <scope>NUCLEOTIDE SEQUENCE [LARGE SCALE GENOMIC DNA]</scope>
    <source>
        <strain evidence="6 7">DSM 12706</strain>
    </source>
</reference>
<comment type="cofactor">
    <cofactor evidence="1">
        <name>Mg(2+)</name>
        <dbReference type="ChEBI" id="CHEBI:18420"/>
    </cofactor>
</comment>
<comment type="similarity">
    <text evidence="3">Belongs to the Nudix hydrolase family.</text>
</comment>
<feature type="domain" description="Nudix hydrolase" evidence="5">
    <location>
        <begin position="11"/>
        <end position="136"/>
    </location>
</feature>
<name>A0A7W7Z5Q0_9BRAD</name>
<dbReference type="Gene3D" id="3.90.79.10">
    <property type="entry name" value="Nucleoside Triphosphate Pyrophosphohydrolase"/>
    <property type="match status" value="1"/>
</dbReference>
<proteinExistence type="inferred from homology"/>
<evidence type="ECO:0000313" key="7">
    <source>
        <dbReference type="Proteomes" id="UP000542353"/>
    </source>
</evidence>
<evidence type="ECO:0000259" key="5">
    <source>
        <dbReference type="PROSITE" id="PS51462"/>
    </source>
</evidence>
<protein>
    <submittedName>
        <fullName evidence="6">8-oxo-dGTP diphosphatase</fullName>
        <ecNumber evidence="6">3.6.1.55</ecNumber>
    </submittedName>
</protein>
<feature type="compositionally biased region" description="Pro residues" evidence="4">
    <location>
        <begin position="157"/>
        <end position="167"/>
    </location>
</feature>
<dbReference type="InterPro" id="IPR000086">
    <property type="entry name" value="NUDIX_hydrolase_dom"/>
</dbReference>
<keyword evidence="7" id="KW-1185">Reference proteome</keyword>
<dbReference type="PROSITE" id="PS51462">
    <property type="entry name" value="NUDIX"/>
    <property type="match status" value="1"/>
</dbReference>
<gene>
    <name evidence="6" type="ORF">HNR60_002756</name>
</gene>
<dbReference type="PANTHER" id="PTHR21340:SF0">
    <property type="entry name" value="BIS(5'-NUCLEOSYL)-TETRAPHOSPHATASE [ASYMMETRICAL]"/>
    <property type="match status" value="1"/>
</dbReference>
<dbReference type="RefSeq" id="WP_184258360.1">
    <property type="nucleotide sequence ID" value="NZ_JACHIH010000016.1"/>
</dbReference>
<organism evidence="6 7">
    <name type="scientific">Rhodopseudomonas rhenobacensis</name>
    <dbReference type="NCBI Taxonomy" id="87461"/>
    <lineage>
        <taxon>Bacteria</taxon>
        <taxon>Pseudomonadati</taxon>
        <taxon>Pseudomonadota</taxon>
        <taxon>Alphaproteobacteria</taxon>
        <taxon>Hyphomicrobiales</taxon>
        <taxon>Nitrobacteraceae</taxon>
        <taxon>Rhodopseudomonas</taxon>
    </lineage>
</organism>
<dbReference type="PANTHER" id="PTHR21340">
    <property type="entry name" value="DIADENOSINE 5,5-P1,P4-TETRAPHOSPHATE PYROPHOSPHOHYDROLASE MUTT"/>
    <property type="match status" value="1"/>
</dbReference>
<dbReference type="AlphaFoldDB" id="A0A7W7Z5Q0"/>
<dbReference type="GO" id="GO:0004081">
    <property type="term" value="F:bis(5'-nucleosyl)-tetraphosphatase (asymmetrical) activity"/>
    <property type="evidence" value="ECO:0007669"/>
    <property type="project" value="TreeGrafter"/>
</dbReference>
<dbReference type="InterPro" id="IPR051325">
    <property type="entry name" value="Nudix_hydrolase_domain"/>
</dbReference>
<sequence length="180" mass="19830">MKSDRRNLAEPSLAAGGVVLRSGAAPHVAIVRLRKRNQWVLPKGKLDAGETPRQAAEREVLEETGHRVMVHEFIGTLAYNTGGRSKVVHFWRMEATDEPTLPLMDDVKEVAWLPLEVAVERLSRGYEQAFLSHVGPLALQAATDAVSDREGPRREPPAPPPPAPPPVTAVQRFWRWLGGG</sequence>
<comment type="caution">
    <text evidence="6">The sequence shown here is derived from an EMBL/GenBank/DDBJ whole genome shotgun (WGS) entry which is preliminary data.</text>
</comment>
<evidence type="ECO:0000256" key="1">
    <source>
        <dbReference type="ARBA" id="ARBA00001946"/>
    </source>
</evidence>
<accession>A0A7W7Z5Q0</accession>
<keyword evidence="2 3" id="KW-0378">Hydrolase</keyword>
<dbReference type="PROSITE" id="PS00893">
    <property type="entry name" value="NUDIX_BOX"/>
    <property type="match status" value="1"/>
</dbReference>
<evidence type="ECO:0000256" key="3">
    <source>
        <dbReference type="RuleBase" id="RU003476"/>
    </source>
</evidence>
<evidence type="ECO:0000313" key="6">
    <source>
        <dbReference type="EMBL" id="MBB5047997.1"/>
    </source>
</evidence>
<dbReference type="GO" id="GO:0035539">
    <property type="term" value="F:8-oxo-7,8-dihydrodeoxyguanosine triphosphate pyrophosphatase activity"/>
    <property type="evidence" value="ECO:0007669"/>
    <property type="project" value="UniProtKB-EC"/>
</dbReference>
<dbReference type="SUPFAM" id="SSF55811">
    <property type="entry name" value="Nudix"/>
    <property type="match status" value="1"/>
</dbReference>
<dbReference type="PRINTS" id="PR00502">
    <property type="entry name" value="NUDIXFAMILY"/>
</dbReference>
<dbReference type="InterPro" id="IPR020476">
    <property type="entry name" value="Nudix_hydrolase"/>
</dbReference>
<dbReference type="EMBL" id="JACHIH010000016">
    <property type="protein sequence ID" value="MBB5047997.1"/>
    <property type="molecule type" value="Genomic_DNA"/>
</dbReference>
<dbReference type="EC" id="3.6.1.55" evidence="6"/>
<dbReference type="InterPro" id="IPR020084">
    <property type="entry name" value="NUDIX_hydrolase_CS"/>
</dbReference>
<dbReference type="Pfam" id="PF00293">
    <property type="entry name" value="NUDIX"/>
    <property type="match status" value="1"/>
</dbReference>
<feature type="compositionally biased region" description="Basic and acidic residues" evidence="4">
    <location>
        <begin position="146"/>
        <end position="156"/>
    </location>
</feature>